<proteinExistence type="predicted"/>
<protein>
    <submittedName>
        <fullName evidence="5">ArsR/SmtB family transcription factor</fullName>
    </submittedName>
</protein>
<accession>A0ABV4NI66</accession>
<evidence type="ECO:0000256" key="2">
    <source>
        <dbReference type="ARBA" id="ARBA00023125"/>
    </source>
</evidence>
<dbReference type="InterPro" id="IPR051011">
    <property type="entry name" value="Metal_resp_trans_reg"/>
</dbReference>
<dbReference type="PANTHER" id="PTHR43132">
    <property type="entry name" value="ARSENICAL RESISTANCE OPERON REPRESSOR ARSR-RELATED"/>
    <property type="match status" value="1"/>
</dbReference>
<keyword evidence="2" id="KW-0238">DNA-binding</keyword>
<comment type="caution">
    <text evidence="5">The sequence shown here is derived from an EMBL/GenBank/DDBJ whole genome shotgun (WGS) entry which is preliminary data.</text>
</comment>
<keyword evidence="6" id="KW-1185">Reference proteome</keyword>
<dbReference type="Proteomes" id="UP001569414">
    <property type="component" value="Unassembled WGS sequence"/>
</dbReference>
<dbReference type="Pfam" id="PF12840">
    <property type="entry name" value="HTH_20"/>
    <property type="match status" value="1"/>
</dbReference>
<evidence type="ECO:0000313" key="5">
    <source>
        <dbReference type="EMBL" id="MFA0789242.1"/>
    </source>
</evidence>
<dbReference type="InterPro" id="IPR036390">
    <property type="entry name" value="WH_DNA-bd_sf"/>
</dbReference>
<dbReference type="PANTHER" id="PTHR43132:SF2">
    <property type="entry name" value="ARSENICAL RESISTANCE OPERON REPRESSOR ARSR-RELATED"/>
    <property type="match status" value="1"/>
</dbReference>
<keyword evidence="3" id="KW-0804">Transcription</keyword>
<dbReference type="Gene3D" id="1.10.10.10">
    <property type="entry name" value="Winged helix-like DNA-binding domain superfamily/Winged helix DNA-binding domain"/>
    <property type="match status" value="1"/>
</dbReference>
<evidence type="ECO:0000256" key="3">
    <source>
        <dbReference type="ARBA" id="ARBA00023163"/>
    </source>
</evidence>
<name>A0ABV4NI66_9GAMM</name>
<dbReference type="CDD" id="cd00090">
    <property type="entry name" value="HTH_ARSR"/>
    <property type="match status" value="1"/>
</dbReference>
<dbReference type="InterPro" id="IPR001845">
    <property type="entry name" value="HTH_ArsR_DNA-bd_dom"/>
</dbReference>
<organism evidence="5 6">
    <name type="scientific">Microbulbifer echini</name>
    <dbReference type="NCBI Taxonomy" id="1529067"/>
    <lineage>
        <taxon>Bacteria</taxon>
        <taxon>Pseudomonadati</taxon>
        <taxon>Pseudomonadota</taxon>
        <taxon>Gammaproteobacteria</taxon>
        <taxon>Cellvibrionales</taxon>
        <taxon>Microbulbiferaceae</taxon>
        <taxon>Microbulbifer</taxon>
    </lineage>
</organism>
<feature type="domain" description="HTH arsR-type" evidence="4">
    <location>
        <begin position="5"/>
        <end position="102"/>
    </location>
</feature>
<dbReference type="SUPFAM" id="SSF46785">
    <property type="entry name" value="Winged helix' DNA-binding domain"/>
    <property type="match status" value="1"/>
</dbReference>
<dbReference type="InterPro" id="IPR011991">
    <property type="entry name" value="ArsR-like_HTH"/>
</dbReference>
<sequence>MWYIVIAMEHQDAAKKLAELGHTTRLAIYRLLVKAGPDGLAVSAIQEQLDIPGSTLSHHISRLVSSGLMVQKREGRVLRCEACFPELMGLVNYLMEECCMTPGQESVNCN</sequence>
<dbReference type="RefSeq" id="WP_299588283.1">
    <property type="nucleotide sequence ID" value="NZ_JBGMEL010000001.1"/>
</dbReference>
<keyword evidence="1" id="KW-0805">Transcription regulation</keyword>
<evidence type="ECO:0000313" key="6">
    <source>
        <dbReference type="Proteomes" id="UP001569414"/>
    </source>
</evidence>
<gene>
    <name evidence="5" type="ORF">ACCI51_01710</name>
</gene>
<dbReference type="InterPro" id="IPR036388">
    <property type="entry name" value="WH-like_DNA-bd_sf"/>
</dbReference>
<reference evidence="5 6" key="1">
    <citation type="submission" date="2024-08" db="EMBL/GenBank/DDBJ databases">
        <authorList>
            <person name="Ishaq N."/>
        </authorList>
    </citation>
    <scope>NUCLEOTIDE SEQUENCE [LARGE SCALE GENOMIC DNA]</scope>
    <source>
        <strain evidence="5 6">JCM 30400</strain>
    </source>
</reference>
<evidence type="ECO:0000259" key="4">
    <source>
        <dbReference type="PROSITE" id="PS50987"/>
    </source>
</evidence>
<evidence type="ECO:0000256" key="1">
    <source>
        <dbReference type="ARBA" id="ARBA00023015"/>
    </source>
</evidence>
<dbReference type="SMART" id="SM00418">
    <property type="entry name" value="HTH_ARSR"/>
    <property type="match status" value="1"/>
</dbReference>
<dbReference type="EMBL" id="JBGMEL010000001">
    <property type="protein sequence ID" value="MFA0789242.1"/>
    <property type="molecule type" value="Genomic_DNA"/>
</dbReference>
<dbReference type="PROSITE" id="PS50987">
    <property type="entry name" value="HTH_ARSR_2"/>
    <property type="match status" value="1"/>
</dbReference>